<dbReference type="Proteomes" id="UP001341135">
    <property type="component" value="Chromosome"/>
</dbReference>
<accession>A0ABN6ZTZ6</accession>
<reference evidence="1 2" key="1">
    <citation type="submission" date="2023-09" db="EMBL/GenBank/DDBJ databases">
        <title>Pyrofollis japonicus gen. nov. sp. nov., a novel member of the family Pyrodictiaceae isolated from the Iheya North hydrothermal field.</title>
        <authorList>
            <person name="Miyazaki U."/>
            <person name="Sanari M."/>
            <person name="Tame A."/>
            <person name="Kitajima M."/>
            <person name="Okamoto A."/>
            <person name="Sawayama S."/>
            <person name="Miyazaki J."/>
            <person name="Takai K."/>
            <person name="Nakagawa S."/>
        </authorList>
    </citation>
    <scope>NUCLEOTIDE SEQUENCE [LARGE SCALE GENOMIC DNA]</scope>
    <source>
        <strain evidence="1 2">AV2</strain>
    </source>
</reference>
<dbReference type="GeneID" id="89289221"/>
<gene>
    <name evidence="1" type="ORF">PABY_12030</name>
</gene>
<evidence type="ECO:0000313" key="1">
    <source>
        <dbReference type="EMBL" id="BES81636.1"/>
    </source>
</evidence>
<keyword evidence="2" id="KW-1185">Reference proteome</keyword>
<protein>
    <submittedName>
        <fullName evidence="1">Uncharacterized protein</fullName>
    </submittedName>
</protein>
<evidence type="ECO:0000313" key="2">
    <source>
        <dbReference type="Proteomes" id="UP001341135"/>
    </source>
</evidence>
<dbReference type="RefSeq" id="WP_338252886.1">
    <property type="nucleotide sequence ID" value="NZ_AP028907.1"/>
</dbReference>
<proteinExistence type="predicted"/>
<sequence length="63" mass="7172">MGRVVETGGKLKCPICGNTVFDLEEGKIDSKWGFTAHKVKILVCRKCGYVLLFYEGRTIWDFD</sequence>
<dbReference type="EMBL" id="AP028907">
    <property type="protein sequence ID" value="BES81636.1"/>
    <property type="molecule type" value="Genomic_DNA"/>
</dbReference>
<organism evidence="1 2">
    <name type="scientific">Pyrodictium abyssi</name>
    <dbReference type="NCBI Taxonomy" id="54256"/>
    <lineage>
        <taxon>Archaea</taxon>
        <taxon>Thermoproteota</taxon>
        <taxon>Thermoprotei</taxon>
        <taxon>Desulfurococcales</taxon>
        <taxon>Pyrodictiaceae</taxon>
        <taxon>Pyrodictium</taxon>
    </lineage>
</organism>
<name>A0ABN6ZTZ6_9CREN</name>